<dbReference type="RefSeq" id="WP_099094989.1">
    <property type="nucleotide sequence ID" value="NZ_PDNU01000010.1"/>
</dbReference>
<dbReference type="GO" id="GO:0003984">
    <property type="term" value="F:acetolactate synthase activity"/>
    <property type="evidence" value="ECO:0007669"/>
    <property type="project" value="TreeGrafter"/>
</dbReference>
<evidence type="ECO:0000256" key="1">
    <source>
        <dbReference type="ARBA" id="ARBA00007812"/>
    </source>
</evidence>
<name>A0A2C7ACJ8_9PROT</name>
<dbReference type="GO" id="GO:0005948">
    <property type="term" value="C:acetolactate synthase complex"/>
    <property type="evidence" value="ECO:0007669"/>
    <property type="project" value="TreeGrafter"/>
</dbReference>
<protein>
    <submittedName>
        <fullName evidence="7">Acetolactate synthase large subunit</fullName>
    </submittedName>
</protein>
<dbReference type="InterPro" id="IPR029035">
    <property type="entry name" value="DHS-like_NAD/FAD-binding_dom"/>
</dbReference>
<keyword evidence="2 3" id="KW-0786">Thiamine pyrophosphate</keyword>
<dbReference type="GO" id="GO:0009099">
    <property type="term" value="P:L-valine biosynthetic process"/>
    <property type="evidence" value="ECO:0007669"/>
    <property type="project" value="TreeGrafter"/>
</dbReference>
<comment type="similarity">
    <text evidence="1 3">Belongs to the TPP enzyme family.</text>
</comment>
<dbReference type="PANTHER" id="PTHR18968:SF13">
    <property type="entry name" value="ACETOLACTATE SYNTHASE CATALYTIC SUBUNIT, MITOCHONDRIAL"/>
    <property type="match status" value="1"/>
</dbReference>
<dbReference type="NCBIfam" id="NF005470">
    <property type="entry name" value="PRK07064.1"/>
    <property type="match status" value="1"/>
</dbReference>
<dbReference type="Pfam" id="PF00205">
    <property type="entry name" value="TPP_enzyme_M"/>
    <property type="match status" value="1"/>
</dbReference>
<evidence type="ECO:0000256" key="3">
    <source>
        <dbReference type="RuleBase" id="RU362132"/>
    </source>
</evidence>
<dbReference type="Gene3D" id="3.40.50.970">
    <property type="match status" value="2"/>
</dbReference>
<keyword evidence="8" id="KW-1185">Reference proteome</keyword>
<feature type="domain" description="Thiamine pyrophosphate enzyme N-terminal TPP-binding" evidence="6">
    <location>
        <begin position="6"/>
        <end position="123"/>
    </location>
</feature>
<dbReference type="SUPFAM" id="SSF52518">
    <property type="entry name" value="Thiamin diphosphate-binding fold (THDP-binding)"/>
    <property type="match status" value="2"/>
</dbReference>
<dbReference type="PANTHER" id="PTHR18968">
    <property type="entry name" value="THIAMINE PYROPHOSPHATE ENZYMES"/>
    <property type="match status" value="1"/>
</dbReference>
<dbReference type="InterPro" id="IPR012001">
    <property type="entry name" value="Thiamin_PyroP_enz_TPP-bd_dom"/>
</dbReference>
<dbReference type="SUPFAM" id="SSF52467">
    <property type="entry name" value="DHS-like NAD/FAD-binding domain"/>
    <property type="match status" value="1"/>
</dbReference>
<comment type="caution">
    <text evidence="7">The sequence shown here is derived from an EMBL/GenBank/DDBJ whole genome shotgun (WGS) entry which is preliminary data.</text>
</comment>
<dbReference type="InterPro" id="IPR011766">
    <property type="entry name" value="TPP_enzyme_TPP-bd"/>
</dbReference>
<organism evidence="7 8">
    <name type="scientific">Teichococcus rhizosphaerae</name>
    <dbReference type="NCBI Taxonomy" id="1335062"/>
    <lineage>
        <taxon>Bacteria</taxon>
        <taxon>Pseudomonadati</taxon>
        <taxon>Pseudomonadota</taxon>
        <taxon>Alphaproteobacteria</taxon>
        <taxon>Acetobacterales</taxon>
        <taxon>Roseomonadaceae</taxon>
        <taxon>Roseomonas</taxon>
    </lineage>
</organism>
<dbReference type="Pfam" id="PF02775">
    <property type="entry name" value="TPP_enzyme_C"/>
    <property type="match status" value="1"/>
</dbReference>
<evidence type="ECO:0000313" key="7">
    <source>
        <dbReference type="EMBL" id="PHK95393.1"/>
    </source>
</evidence>
<dbReference type="Gene3D" id="3.40.50.1220">
    <property type="entry name" value="TPP-binding domain"/>
    <property type="match status" value="1"/>
</dbReference>
<dbReference type="InterPro" id="IPR045229">
    <property type="entry name" value="TPP_enz"/>
</dbReference>
<evidence type="ECO:0000259" key="4">
    <source>
        <dbReference type="Pfam" id="PF00205"/>
    </source>
</evidence>
<dbReference type="EMBL" id="PDNU01000010">
    <property type="protein sequence ID" value="PHK95393.1"/>
    <property type="molecule type" value="Genomic_DNA"/>
</dbReference>
<evidence type="ECO:0000259" key="5">
    <source>
        <dbReference type="Pfam" id="PF02775"/>
    </source>
</evidence>
<dbReference type="GO" id="GO:0030976">
    <property type="term" value="F:thiamine pyrophosphate binding"/>
    <property type="evidence" value="ECO:0007669"/>
    <property type="project" value="InterPro"/>
</dbReference>
<dbReference type="AlphaFoldDB" id="A0A2C7ACJ8"/>
<dbReference type="CDD" id="cd07035">
    <property type="entry name" value="TPP_PYR_POX_like"/>
    <property type="match status" value="1"/>
</dbReference>
<dbReference type="GO" id="GO:0000287">
    <property type="term" value="F:magnesium ion binding"/>
    <property type="evidence" value="ECO:0007669"/>
    <property type="project" value="InterPro"/>
</dbReference>
<dbReference type="GO" id="GO:0050660">
    <property type="term" value="F:flavin adenine dinucleotide binding"/>
    <property type="evidence" value="ECO:0007669"/>
    <property type="project" value="TreeGrafter"/>
</dbReference>
<dbReference type="InterPro" id="IPR029061">
    <property type="entry name" value="THDP-binding"/>
</dbReference>
<dbReference type="OrthoDB" id="4494979at2"/>
<evidence type="ECO:0000313" key="8">
    <source>
        <dbReference type="Proteomes" id="UP000223527"/>
    </source>
</evidence>
<feature type="domain" description="Thiamine pyrophosphate enzyme central" evidence="4">
    <location>
        <begin position="198"/>
        <end position="329"/>
    </location>
</feature>
<proteinExistence type="inferred from homology"/>
<accession>A0A2C7ACJ8</accession>
<feature type="domain" description="Thiamine pyrophosphate enzyme TPP-binding" evidence="5">
    <location>
        <begin position="392"/>
        <end position="532"/>
    </location>
</feature>
<dbReference type="Pfam" id="PF02776">
    <property type="entry name" value="TPP_enzyme_N"/>
    <property type="match status" value="1"/>
</dbReference>
<dbReference type="CDD" id="cd00568">
    <property type="entry name" value="TPP_enzymes"/>
    <property type="match status" value="1"/>
</dbReference>
<dbReference type="InterPro" id="IPR012000">
    <property type="entry name" value="Thiamin_PyroP_enz_cen_dom"/>
</dbReference>
<evidence type="ECO:0000256" key="2">
    <source>
        <dbReference type="ARBA" id="ARBA00023052"/>
    </source>
</evidence>
<evidence type="ECO:0000259" key="6">
    <source>
        <dbReference type="Pfam" id="PF02776"/>
    </source>
</evidence>
<dbReference type="GO" id="GO:0009097">
    <property type="term" value="P:isoleucine biosynthetic process"/>
    <property type="evidence" value="ECO:0007669"/>
    <property type="project" value="TreeGrafter"/>
</dbReference>
<dbReference type="Proteomes" id="UP000223527">
    <property type="component" value="Unassembled WGS sequence"/>
</dbReference>
<reference evidence="7 8" key="1">
    <citation type="submission" date="2017-10" db="EMBL/GenBank/DDBJ databases">
        <authorList>
            <person name="Banno H."/>
            <person name="Chua N.-H."/>
        </authorList>
    </citation>
    <scope>NUCLEOTIDE SEQUENCE [LARGE SCALE GENOMIC DNA]</scope>
    <source>
        <strain evidence="7 8">YW11</strain>
    </source>
</reference>
<sequence>MPDSYTVSDLIAEFLDACAVSTAFGIVSVHNIPMLDAISRRNAIRFVTTRGEAGAGHMADGHARASGGLGCVFTSTGPGAANVVAALVEARFAGTPLLHITGQTATRFVDRGMGTVHDVPDQLGMLRASGKAAYRIRSAAEALGVLTRAACDALTPPMGPVSIEVPIDIQRAALPRPDTLDGFALPLAPPLPPDEAALERLAERVMRARRPMLWLGRGAARAGKGARALLEMGFGMVTSWAGRGVVPEDHPMNLGALNGQGLAGVEEFYGGVDLMIVAGSRLRGHETGDFSVPLPRNLVQIDVDPLADGRTYPNTLFLRADAALALEGLAARLGGRFRADPAFGEAFRALKRDTRAAFRASLGPYAGFAEQLRAVVPRDAVWARDITINNSTWGNKLFALDDTTTNIYPVGAGIGQGLCLGIGAALAPGRARTVVMTGDGGFFLNMGELWTAVQERPDMVILVMNDRGYGVIRHIQDAVASGRRRFDTLSAPDLAGVAALAGLPFWRVTDPAAFGATVAEAMAARGPALVEVDMTAIGDHPPYFPYGPKVAARPPAA</sequence>
<gene>
    <name evidence="7" type="ORF">CR162_07835</name>
</gene>